<dbReference type="RefSeq" id="WP_074771511.1">
    <property type="nucleotide sequence ID" value="NZ_FNKP01000003.1"/>
</dbReference>
<dbReference type="GO" id="GO:0047661">
    <property type="term" value="F:amino-acid racemase activity"/>
    <property type="evidence" value="ECO:0007669"/>
    <property type="project" value="InterPro"/>
</dbReference>
<dbReference type="InterPro" id="IPR015942">
    <property type="entry name" value="Asp/Glu/hydantoin_racemase"/>
</dbReference>
<name>A0A1H1JG33_9BURK</name>
<dbReference type="AlphaFoldDB" id="A0A1H1JG33"/>
<organism evidence="2 3">
    <name type="scientific">Paraburkholderia fungorum</name>
    <dbReference type="NCBI Taxonomy" id="134537"/>
    <lineage>
        <taxon>Bacteria</taxon>
        <taxon>Pseudomonadati</taxon>
        <taxon>Pseudomonadota</taxon>
        <taxon>Betaproteobacteria</taxon>
        <taxon>Burkholderiales</taxon>
        <taxon>Burkholderiaceae</taxon>
        <taxon>Paraburkholderia</taxon>
    </lineage>
</organism>
<sequence>MSRIVLLHATPVAMQPVHAAFAANWPEAEIVNLLDDGLTIDRARETELSQAMIDRFVRFGMYGKDIGADGILVTCSAFGPAIDALSASAGVPVLKPNEAMFQAAIARGNNIGMLATFGPSVKTMTDEFEAYVREAGSKATLRTIIVDDAIDLLRKGDVESHNRLVAARAPELSDCDAIMLAHFSTSRAADSVRQTTDVPVLTAPDAAVAQMKALIDASVKLR</sequence>
<gene>
    <name evidence="2" type="ORF">SAMN05443245_6291</name>
</gene>
<evidence type="ECO:0000256" key="1">
    <source>
        <dbReference type="ARBA" id="ARBA00038414"/>
    </source>
</evidence>
<dbReference type="OrthoDB" id="978447at2"/>
<comment type="similarity">
    <text evidence="1">Belongs to the HyuE racemase family.</text>
</comment>
<protein>
    <recommendedName>
        <fullName evidence="4">Arylsulfatase</fullName>
    </recommendedName>
</protein>
<evidence type="ECO:0000313" key="3">
    <source>
        <dbReference type="Proteomes" id="UP000183487"/>
    </source>
</evidence>
<dbReference type="Gene3D" id="3.40.50.12500">
    <property type="match status" value="1"/>
</dbReference>
<evidence type="ECO:0008006" key="4">
    <source>
        <dbReference type="Google" id="ProtNLM"/>
    </source>
</evidence>
<reference evidence="3" key="1">
    <citation type="submission" date="2016-10" db="EMBL/GenBank/DDBJ databases">
        <authorList>
            <person name="Varghese N."/>
        </authorList>
    </citation>
    <scope>NUCLEOTIDE SEQUENCE [LARGE SCALE GENOMIC DNA]</scope>
    <source>
        <strain evidence="3">GAS106B</strain>
    </source>
</reference>
<dbReference type="Pfam" id="PF01177">
    <property type="entry name" value="Asp_Glu_race"/>
    <property type="match status" value="1"/>
</dbReference>
<keyword evidence="3" id="KW-1185">Reference proteome</keyword>
<proteinExistence type="inferred from homology"/>
<dbReference type="EMBL" id="FNKP01000003">
    <property type="protein sequence ID" value="SDR48862.1"/>
    <property type="molecule type" value="Genomic_DNA"/>
</dbReference>
<dbReference type="InterPro" id="IPR053714">
    <property type="entry name" value="Iso_Racemase_Enz_sf"/>
</dbReference>
<accession>A0A1H1JG33</accession>
<dbReference type="Proteomes" id="UP000183487">
    <property type="component" value="Unassembled WGS sequence"/>
</dbReference>
<evidence type="ECO:0000313" key="2">
    <source>
        <dbReference type="EMBL" id="SDR48862.1"/>
    </source>
</evidence>